<keyword evidence="2" id="KW-0805">Transcription regulation</keyword>
<keyword evidence="3 6" id="KW-0238">DNA-binding</keyword>
<proteinExistence type="inferred from homology"/>
<gene>
    <name evidence="8" type="ORF">ACFOUW_28310</name>
</gene>
<dbReference type="InterPro" id="IPR005158">
    <property type="entry name" value="BTAD"/>
</dbReference>
<dbReference type="Gene3D" id="1.10.10.10">
    <property type="entry name" value="Winged helix-like DNA-binding domain superfamily/Winged helix DNA-binding domain"/>
    <property type="match status" value="1"/>
</dbReference>
<dbReference type="InterPro" id="IPR001867">
    <property type="entry name" value="OmpR/PhoB-type_DNA-bd"/>
</dbReference>
<dbReference type="PRINTS" id="PR00364">
    <property type="entry name" value="DISEASERSIST"/>
</dbReference>
<dbReference type="PANTHER" id="PTHR35807">
    <property type="entry name" value="TRANSCRIPTIONAL REGULATOR REDD-RELATED"/>
    <property type="match status" value="1"/>
</dbReference>
<dbReference type="PROSITE" id="PS51755">
    <property type="entry name" value="OMPR_PHOB"/>
    <property type="match status" value="1"/>
</dbReference>
<keyword evidence="5" id="KW-0802">TPR repeat</keyword>
<dbReference type="SUPFAM" id="SSF48452">
    <property type="entry name" value="TPR-like"/>
    <property type="match status" value="2"/>
</dbReference>
<dbReference type="Gene3D" id="1.25.40.10">
    <property type="entry name" value="Tetratricopeptide repeat domain"/>
    <property type="match status" value="2"/>
</dbReference>
<organism evidence="8 9">
    <name type="scientific">Tenggerimyces flavus</name>
    <dbReference type="NCBI Taxonomy" id="1708749"/>
    <lineage>
        <taxon>Bacteria</taxon>
        <taxon>Bacillati</taxon>
        <taxon>Actinomycetota</taxon>
        <taxon>Actinomycetes</taxon>
        <taxon>Propionibacteriales</taxon>
        <taxon>Nocardioidaceae</taxon>
        <taxon>Tenggerimyces</taxon>
    </lineage>
</organism>
<dbReference type="PROSITE" id="PS50005">
    <property type="entry name" value="TPR"/>
    <property type="match status" value="1"/>
</dbReference>
<evidence type="ECO:0000256" key="5">
    <source>
        <dbReference type="PROSITE-ProRule" id="PRU00339"/>
    </source>
</evidence>
<comment type="caution">
    <text evidence="8">The sequence shown here is derived from an EMBL/GenBank/DDBJ whole genome shotgun (WGS) entry which is preliminary data.</text>
</comment>
<feature type="repeat" description="TPR" evidence="5">
    <location>
        <begin position="743"/>
        <end position="776"/>
    </location>
</feature>
<dbReference type="Pfam" id="PF03704">
    <property type="entry name" value="BTAD"/>
    <property type="match status" value="1"/>
</dbReference>
<dbReference type="SMART" id="SM01043">
    <property type="entry name" value="BTAD"/>
    <property type="match status" value="1"/>
</dbReference>
<evidence type="ECO:0000259" key="7">
    <source>
        <dbReference type="PROSITE" id="PS51755"/>
    </source>
</evidence>
<dbReference type="Pfam" id="PF17874">
    <property type="entry name" value="TPR_MalT"/>
    <property type="match status" value="1"/>
</dbReference>
<dbReference type="Pfam" id="PF00931">
    <property type="entry name" value="NB-ARC"/>
    <property type="match status" value="1"/>
</dbReference>
<dbReference type="Proteomes" id="UP001595699">
    <property type="component" value="Unassembled WGS sequence"/>
</dbReference>
<sequence>MLLLSANRVTDPDVLVDALWVRPPRSARAQLYNLISNWRQRLGPHHVGPEELIETRPGGYVFRLGPHQLDLDAFRKAVAEGRAEAEKGRHDVALVTLKNALDLWRGRALADVPDELLADRRRLLEDERLAATELRIESELAVGRFHDALRELPALIDEHPYREQLYAAHMRALAGIGSRGDALATYQRLHRTLTDDLGVVPGPQLQALQQLILRGEDPLVPQAIPTPVVPRQLPPVTARLTGRDKTFGEICATLQRTDGTPPAVLLTGPGGIGKSALAVAAGHELTSTFPDGQLHADLRGAQPTPTDPHAVLGRFLRALGVDGRAVPDDRDERIARYRTELADRRMLVVLDDAASEEQIRPLVPGTPRAGVVITSRHQLRALVGIERWTVQVLASADAVELLANVVGGERIASDPSAAAEIVRLCGQLPLAVSIAAARLAGRPDWTLAELARRLDEHRERLDELTAGDLDVRGSIALSYQQLDGPQRELFRRLGLVTAPSWPGWVASELCGGQADQLVDQLLQAHLVEPLGCDAVGQHRFRMHDLVADFARERAHVEEESAVRAEAQTRVLSGWLARSTEADASVNQKLTSSRSGTAWFEAERASLVAAVHLASEVGAGTLAADLALRCASFLALRSYNADWEDTLRTATEAVRDQGLDHLLLELLDASCVVNRQLARNENVIALATEQLGLAHELNDSDAELAALGNAGWAARHLGQIDQATAWLEQAVDACTPQMPNRMASRAFTGLAMLYRDVERIAEALPLTERALELERLEGNPRIVTICLQNYGWTLYELGRLEEAEQAAAEAMSLATEINDEQSSARNESLLADLQVMRGNYAVARELLERSASTAQRLGDKLLEAEQLISLAHLAAAQDRPRDAVGPLLASLDIWRELDLPMQEARIHARLDLTYAAAGRTALGERHGRAWRSILAEHGLDVRCLRLAVGRAWPGSERITAGG</sequence>
<dbReference type="CDD" id="cd15831">
    <property type="entry name" value="BTAD"/>
    <property type="match status" value="1"/>
</dbReference>
<dbReference type="Gene3D" id="3.40.50.300">
    <property type="entry name" value="P-loop containing nucleotide triphosphate hydrolases"/>
    <property type="match status" value="1"/>
</dbReference>
<dbReference type="InterPro" id="IPR036388">
    <property type="entry name" value="WH-like_DNA-bd_sf"/>
</dbReference>
<dbReference type="InterPro" id="IPR011990">
    <property type="entry name" value="TPR-like_helical_dom_sf"/>
</dbReference>
<dbReference type="SUPFAM" id="SSF46894">
    <property type="entry name" value="C-terminal effector domain of the bipartite response regulators"/>
    <property type="match status" value="1"/>
</dbReference>
<dbReference type="InterPro" id="IPR019734">
    <property type="entry name" value="TPR_rpt"/>
</dbReference>
<accession>A0ABV7YHZ5</accession>
<protein>
    <submittedName>
        <fullName evidence="8">BTAD domain-containing putative transcriptional regulator</fullName>
    </submittedName>
</protein>
<dbReference type="InterPro" id="IPR002182">
    <property type="entry name" value="NB-ARC"/>
</dbReference>
<comment type="similarity">
    <text evidence="1">Belongs to the AfsR/DnrI/RedD regulatory family.</text>
</comment>
<keyword evidence="9" id="KW-1185">Reference proteome</keyword>
<dbReference type="InterPro" id="IPR051677">
    <property type="entry name" value="AfsR-DnrI-RedD_regulator"/>
</dbReference>
<feature type="DNA-binding region" description="OmpR/PhoB-type" evidence="6">
    <location>
        <begin position="1"/>
        <end position="64"/>
    </location>
</feature>
<evidence type="ECO:0000313" key="9">
    <source>
        <dbReference type="Proteomes" id="UP001595699"/>
    </source>
</evidence>
<dbReference type="SUPFAM" id="SSF52540">
    <property type="entry name" value="P-loop containing nucleoside triphosphate hydrolases"/>
    <property type="match status" value="1"/>
</dbReference>
<dbReference type="SMART" id="SM00028">
    <property type="entry name" value="TPR"/>
    <property type="match status" value="4"/>
</dbReference>
<evidence type="ECO:0000313" key="8">
    <source>
        <dbReference type="EMBL" id="MFC3764773.1"/>
    </source>
</evidence>
<dbReference type="InterPro" id="IPR016032">
    <property type="entry name" value="Sig_transdc_resp-reg_C-effctor"/>
</dbReference>
<dbReference type="EMBL" id="JBHRZH010000033">
    <property type="protein sequence ID" value="MFC3764773.1"/>
    <property type="molecule type" value="Genomic_DNA"/>
</dbReference>
<evidence type="ECO:0000256" key="4">
    <source>
        <dbReference type="ARBA" id="ARBA00023163"/>
    </source>
</evidence>
<feature type="domain" description="OmpR/PhoB-type" evidence="7">
    <location>
        <begin position="1"/>
        <end position="64"/>
    </location>
</feature>
<dbReference type="InterPro" id="IPR027417">
    <property type="entry name" value="P-loop_NTPase"/>
</dbReference>
<evidence type="ECO:0000256" key="2">
    <source>
        <dbReference type="ARBA" id="ARBA00023015"/>
    </source>
</evidence>
<name>A0ABV7YHZ5_9ACTN</name>
<reference evidence="9" key="1">
    <citation type="journal article" date="2019" name="Int. J. Syst. Evol. Microbiol.">
        <title>The Global Catalogue of Microorganisms (GCM) 10K type strain sequencing project: providing services to taxonomists for standard genome sequencing and annotation.</title>
        <authorList>
            <consortium name="The Broad Institute Genomics Platform"/>
            <consortium name="The Broad Institute Genome Sequencing Center for Infectious Disease"/>
            <person name="Wu L."/>
            <person name="Ma J."/>
        </authorList>
    </citation>
    <scope>NUCLEOTIDE SEQUENCE [LARGE SCALE GENOMIC DNA]</scope>
    <source>
        <strain evidence="9">CGMCC 4.7241</strain>
    </source>
</reference>
<evidence type="ECO:0000256" key="6">
    <source>
        <dbReference type="PROSITE-ProRule" id="PRU01091"/>
    </source>
</evidence>
<dbReference type="PANTHER" id="PTHR35807:SF1">
    <property type="entry name" value="TRANSCRIPTIONAL REGULATOR REDD"/>
    <property type="match status" value="1"/>
</dbReference>
<keyword evidence="4" id="KW-0804">Transcription</keyword>
<dbReference type="InterPro" id="IPR041617">
    <property type="entry name" value="TPR_MalT"/>
</dbReference>
<evidence type="ECO:0000256" key="3">
    <source>
        <dbReference type="ARBA" id="ARBA00023125"/>
    </source>
</evidence>
<dbReference type="RefSeq" id="WP_205121577.1">
    <property type="nucleotide sequence ID" value="NZ_JAFBCM010000001.1"/>
</dbReference>
<evidence type="ECO:0000256" key="1">
    <source>
        <dbReference type="ARBA" id="ARBA00005820"/>
    </source>
</evidence>